<keyword evidence="7" id="KW-0498">Mitosis</keyword>
<keyword evidence="13" id="KW-0804">Transcription</keyword>
<dbReference type="AlphaFoldDB" id="A0A8W8NB92"/>
<evidence type="ECO:0000256" key="13">
    <source>
        <dbReference type="ARBA" id="ARBA00023163"/>
    </source>
</evidence>
<dbReference type="GO" id="GO:0051301">
    <property type="term" value="P:cell division"/>
    <property type="evidence" value="ECO:0007669"/>
    <property type="project" value="UniProtKB-KW"/>
</dbReference>
<evidence type="ECO:0000259" key="21">
    <source>
        <dbReference type="PROSITE" id="PS51194"/>
    </source>
</evidence>
<dbReference type="CDD" id="cd18793">
    <property type="entry name" value="SF2_C_SNF"/>
    <property type="match status" value="1"/>
</dbReference>
<dbReference type="GO" id="GO:0044027">
    <property type="term" value="P:negative regulation of gene expression via chromosomal CpG island methylation"/>
    <property type="evidence" value="ECO:0007669"/>
    <property type="project" value="TreeGrafter"/>
</dbReference>
<keyword evidence="10" id="KW-0067">ATP-binding</keyword>
<evidence type="ECO:0000256" key="15">
    <source>
        <dbReference type="ARBA" id="ARBA00023306"/>
    </source>
</evidence>
<dbReference type="Gene3D" id="3.40.50.10810">
    <property type="entry name" value="Tandem AAA-ATPase domain"/>
    <property type="match status" value="1"/>
</dbReference>
<dbReference type="GO" id="GO:0005524">
    <property type="term" value="F:ATP binding"/>
    <property type="evidence" value="ECO:0007669"/>
    <property type="project" value="UniProtKB-KW"/>
</dbReference>
<feature type="region of interest" description="Disordered" evidence="19">
    <location>
        <begin position="150"/>
        <end position="279"/>
    </location>
</feature>
<evidence type="ECO:0000256" key="3">
    <source>
        <dbReference type="ARBA" id="ARBA00022473"/>
    </source>
</evidence>
<dbReference type="PROSITE" id="PS51194">
    <property type="entry name" value="HELICASE_CTER"/>
    <property type="match status" value="1"/>
</dbReference>
<comment type="subcellular location">
    <subcellularLocation>
        <location evidence="1">Nucleus</location>
    </subcellularLocation>
</comment>
<dbReference type="GO" id="GO:0031508">
    <property type="term" value="P:pericentric heterochromatin formation"/>
    <property type="evidence" value="ECO:0007669"/>
    <property type="project" value="TreeGrafter"/>
</dbReference>
<evidence type="ECO:0000256" key="16">
    <source>
        <dbReference type="ARBA" id="ARBA00053349"/>
    </source>
</evidence>
<dbReference type="GO" id="GO:0005721">
    <property type="term" value="C:pericentric heterochromatin"/>
    <property type="evidence" value="ECO:0007669"/>
    <property type="project" value="TreeGrafter"/>
</dbReference>
<evidence type="ECO:0000313" key="23">
    <source>
        <dbReference type="Proteomes" id="UP000005408"/>
    </source>
</evidence>
<accession>A0A8W8NB92</accession>
<dbReference type="EnsemblMetazoa" id="G5086.2">
    <property type="protein sequence ID" value="G5086.2:cds"/>
    <property type="gene ID" value="G5086"/>
</dbReference>
<sequence length="940" mass="108670">MEEQLTDKIIRTKMSGNISPQIPSVEAEEPKEVAKIIEEDHTKGVTENDLEGITKGETFSGNDLTSLKKVEHVEESKEDSCEGVVTTDMLKEEENLENEGKKEEGKFKEEQQKIWDQLDNAERELRYNKLQLLLNKSTVYTQYLIKRMERQKQEDQKRRERLAKKMAKKTQAETSDQKNSTDERRSHRTKTSMYSSPSSSQEKKIGKGRKRKDGMESSDAKPTAKRKKRDPDPQNSTASEGDNVNQESELINSSTTTQHSKSIADGLSKEEQANSDTEEMLIEETEKKALLEKNDEHPVLFTGGSLRQYQKEGYKWLRTSYENGVNGILADEMGLGKTVQCIAMLAHLIYQGVTGPFLVVAPLSTLPNWYSEFRRFTPKVPVILYHGTPDERTRLRIQIRKTTPIREGVNVQPVVITSYEITMRDRTSLQSHDWKILIVDEGHRIKNTHCRLIRELRMYGNTHRLLLTGTPLQNNLAELWSLLNFLLPEIFDDLGSFEMWFDVERLSLENAEEKIVKEEQQKNILSMLHQILTPFMLRRLKQDVELKLPPKKELLVYAPMSSLQQEYYTSTVDKTIMDKIQEKSKEPEFIEYDSNGRPVRQSRKKTVNYSLLDEKDDGCSDSDLEEDLEKWFNVVQDSSASYTAKEKVPAKSVVTIRMQNIMMQLRKCCNHPYLLEYPLTESGDYKIDEDLVQTCGKMKLLDAMLAELKLRKHKVLIFSQMTKMLDILQDFCWLRKYKFCRLDGSTSIQERQEQMADFNSNPEVFIFLLSTRAGGLGINLVGADTVIIYDSDWNPQCDLQAQDRCHRIGQSKPVVIYRLVTTNTIDQRIVERAAAKRKLEKMVIHKGRFKSGMENFSDKCKPLSPQELMELLKAKDHENEVKDVDNLSKEALDSLLDRSDLYAKWKDQEEAHKSHEQRTKGKKPKKQQKTSVFSVIDEEI</sequence>
<dbReference type="Proteomes" id="UP000005408">
    <property type="component" value="Unassembled WGS sequence"/>
</dbReference>
<evidence type="ECO:0000259" key="20">
    <source>
        <dbReference type="PROSITE" id="PS51192"/>
    </source>
</evidence>
<evidence type="ECO:0000256" key="17">
    <source>
        <dbReference type="ARBA" id="ARBA00081399"/>
    </source>
</evidence>
<dbReference type="InterPro" id="IPR000330">
    <property type="entry name" value="SNF2_N"/>
</dbReference>
<dbReference type="OrthoDB" id="5857104at2759"/>
<organism evidence="22 23">
    <name type="scientific">Magallana gigas</name>
    <name type="common">Pacific oyster</name>
    <name type="synonym">Crassostrea gigas</name>
    <dbReference type="NCBI Taxonomy" id="29159"/>
    <lineage>
        <taxon>Eukaryota</taxon>
        <taxon>Metazoa</taxon>
        <taxon>Spiralia</taxon>
        <taxon>Lophotrochozoa</taxon>
        <taxon>Mollusca</taxon>
        <taxon>Bivalvia</taxon>
        <taxon>Autobranchia</taxon>
        <taxon>Pteriomorphia</taxon>
        <taxon>Ostreida</taxon>
        <taxon>Ostreoidea</taxon>
        <taxon>Ostreidae</taxon>
        <taxon>Magallana</taxon>
    </lineage>
</organism>
<feature type="domain" description="Helicase ATP-binding" evidence="20">
    <location>
        <begin position="318"/>
        <end position="489"/>
    </location>
</feature>
<evidence type="ECO:0000256" key="9">
    <source>
        <dbReference type="ARBA" id="ARBA00022806"/>
    </source>
</evidence>
<keyword evidence="3" id="KW-0217">Developmental protein</keyword>
<evidence type="ECO:0000256" key="12">
    <source>
        <dbReference type="ARBA" id="ARBA00023054"/>
    </source>
</evidence>
<keyword evidence="6" id="KW-0547">Nucleotide-binding</keyword>
<dbReference type="SUPFAM" id="SSF52540">
    <property type="entry name" value="P-loop containing nucleoside triphosphate hydrolases"/>
    <property type="match status" value="2"/>
</dbReference>
<feature type="compositionally biased region" description="Basic residues" evidence="19">
    <location>
        <begin position="159"/>
        <end position="168"/>
    </location>
</feature>
<keyword evidence="15" id="KW-0131">Cell cycle</keyword>
<keyword evidence="9" id="KW-0347">Helicase</keyword>
<dbReference type="Pfam" id="PF00176">
    <property type="entry name" value="SNF2-rel_dom"/>
    <property type="match status" value="1"/>
</dbReference>
<keyword evidence="12 18" id="KW-0175">Coiled coil</keyword>
<keyword evidence="8" id="KW-0378">Hydrolase</keyword>
<feature type="compositionally biased region" description="Polar residues" evidence="19">
    <location>
        <begin position="233"/>
        <end position="261"/>
    </location>
</feature>
<protein>
    <recommendedName>
        <fullName evidence="17">Proliferation-associated SNF2-like protein</fullName>
    </recommendedName>
</protein>
<feature type="coiled-coil region" evidence="18">
    <location>
        <begin position="501"/>
        <end position="528"/>
    </location>
</feature>
<dbReference type="PANTHER" id="PTHR47161:SF1">
    <property type="entry name" value="LYMPHOID-SPECIFIC HELICASE"/>
    <property type="match status" value="1"/>
</dbReference>
<evidence type="ECO:0000313" key="22">
    <source>
        <dbReference type="EnsemblMetazoa" id="G5086.2:cds"/>
    </source>
</evidence>
<evidence type="ECO:0000256" key="11">
    <source>
        <dbReference type="ARBA" id="ARBA00023015"/>
    </source>
</evidence>
<dbReference type="GO" id="GO:0005634">
    <property type="term" value="C:nucleus"/>
    <property type="evidence" value="ECO:0007669"/>
    <property type="project" value="UniProtKB-SubCell"/>
</dbReference>
<evidence type="ECO:0000256" key="5">
    <source>
        <dbReference type="ARBA" id="ARBA00022618"/>
    </source>
</evidence>
<keyword evidence="11" id="KW-0805">Transcription regulation</keyword>
<keyword evidence="23" id="KW-1185">Reference proteome</keyword>
<evidence type="ECO:0000256" key="19">
    <source>
        <dbReference type="SAM" id="MobiDB-lite"/>
    </source>
</evidence>
<keyword evidence="14" id="KW-0539">Nucleus</keyword>
<dbReference type="PROSITE" id="PS51192">
    <property type="entry name" value="HELICASE_ATP_BIND_1"/>
    <property type="match status" value="1"/>
</dbReference>
<feature type="domain" description="Helicase C-terminal" evidence="21">
    <location>
        <begin position="700"/>
        <end position="864"/>
    </location>
</feature>
<dbReference type="GO" id="GO:0016787">
    <property type="term" value="F:hydrolase activity"/>
    <property type="evidence" value="ECO:0007669"/>
    <property type="project" value="UniProtKB-KW"/>
</dbReference>
<feature type="region of interest" description="Disordered" evidence="19">
    <location>
        <begin position="907"/>
        <end position="940"/>
    </location>
</feature>
<evidence type="ECO:0000256" key="4">
    <source>
        <dbReference type="ARBA" id="ARBA00022553"/>
    </source>
</evidence>
<dbReference type="Pfam" id="PF00271">
    <property type="entry name" value="Helicase_C"/>
    <property type="match status" value="1"/>
</dbReference>
<proteinExistence type="inferred from homology"/>
<dbReference type="FunFam" id="3.40.50.10810:FF:000015">
    <property type="entry name" value="lymphoid-specific helicase isoform X1"/>
    <property type="match status" value="1"/>
</dbReference>
<feature type="region of interest" description="Disordered" evidence="19">
    <location>
        <begin position="90"/>
        <end position="111"/>
    </location>
</feature>
<comment type="function">
    <text evidence="16">Plays an essential role in normal development and survival. Involved in regulation of the expansion or survival of lymphoid cells. Required for de novo or maintenance DNA methylation. May control silencing of the imprinted CDKN1C gene through DNA methylation. May play a role in formation and organization of heterochromatin, implying a functional role in the regulation of transcription and mitosis.</text>
</comment>
<evidence type="ECO:0000256" key="7">
    <source>
        <dbReference type="ARBA" id="ARBA00022776"/>
    </source>
</evidence>
<evidence type="ECO:0000256" key="8">
    <source>
        <dbReference type="ARBA" id="ARBA00022801"/>
    </source>
</evidence>
<evidence type="ECO:0000256" key="10">
    <source>
        <dbReference type="ARBA" id="ARBA00022840"/>
    </source>
</evidence>
<dbReference type="PANTHER" id="PTHR47161">
    <property type="entry name" value="LYMPHOID-SPECIFIC HELICASE"/>
    <property type="match status" value="1"/>
</dbReference>
<name>A0A8W8NB92_MAGGI</name>
<dbReference type="GO" id="GO:0006346">
    <property type="term" value="P:DNA methylation-dependent constitutive heterochromatin formation"/>
    <property type="evidence" value="ECO:0007669"/>
    <property type="project" value="TreeGrafter"/>
</dbReference>
<evidence type="ECO:0000256" key="6">
    <source>
        <dbReference type="ARBA" id="ARBA00022741"/>
    </source>
</evidence>
<evidence type="ECO:0000256" key="14">
    <source>
        <dbReference type="ARBA" id="ARBA00023242"/>
    </source>
</evidence>
<comment type="similarity">
    <text evidence="2">Belongs to the SNF2/RAD54 helicase family.</text>
</comment>
<feature type="compositionally biased region" description="Basic and acidic residues" evidence="19">
    <location>
        <begin position="175"/>
        <end position="185"/>
    </location>
</feature>
<dbReference type="SMART" id="SM00487">
    <property type="entry name" value="DEXDc"/>
    <property type="match status" value="1"/>
</dbReference>
<feature type="compositionally biased region" description="Basic and acidic residues" evidence="19">
    <location>
        <begin position="907"/>
        <end position="919"/>
    </location>
</feature>
<keyword evidence="4" id="KW-0597">Phosphoprotein</keyword>
<evidence type="ECO:0000256" key="1">
    <source>
        <dbReference type="ARBA" id="ARBA00004123"/>
    </source>
</evidence>
<dbReference type="InterPro" id="IPR049730">
    <property type="entry name" value="SNF2/RAD54-like_C"/>
</dbReference>
<dbReference type="Gene3D" id="3.40.50.300">
    <property type="entry name" value="P-loop containing nucleotide triphosphate hydrolases"/>
    <property type="match status" value="1"/>
</dbReference>
<dbReference type="GO" id="GO:0004386">
    <property type="term" value="F:helicase activity"/>
    <property type="evidence" value="ECO:0007669"/>
    <property type="project" value="UniProtKB-KW"/>
</dbReference>
<dbReference type="OMA" id="EGVQTHA"/>
<evidence type="ECO:0000256" key="2">
    <source>
        <dbReference type="ARBA" id="ARBA00007025"/>
    </source>
</evidence>
<dbReference type="FunFam" id="3.40.50.300:FF:000577">
    <property type="entry name" value="lymphoid-specific helicase isoform X1"/>
    <property type="match status" value="1"/>
</dbReference>
<evidence type="ECO:0000256" key="18">
    <source>
        <dbReference type="SAM" id="Coils"/>
    </source>
</evidence>
<dbReference type="InterPro" id="IPR027417">
    <property type="entry name" value="P-loop_NTPase"/>
</dbReference>
<reference evidence="22" key="1">
    <citation type="submission" date="2022-08" db="UniProtKB">
        <authorList>
            <consortium name="EnsemblMetazoa"/>
        </authorList>
    </citation>
    <scope>IDENTIFICATION</scope>
    <source>
        <strain evidence="22">05x7-T-G4-1.051#20</strain>
    </source>
</reference>
<dbReference type="InterPro" id="IPR038718">
    <property type="entry name" value="SNF2-like_sf"/>
</dbReference>
<dbReference type="GO" id="GO:0003682">
    <property type="term" value="F:chromatin binding"/>
    <property type="evidence" value="ECO:0007669"/>
    <property type="project" value="TreeGrafter"/>
</dbReference>
<keyword evidence="5" id="KW-0132">Cell division</keyword>
<dbReference type="SMART" id="SM00490">
    <property type="entry name" value="HELICc"/>
    <property type="match status" value="1"/>
</dbReference>
<dbReference type="InterPro" id="IPR001650">
    <property type="entry name" value="Helicase_C-like"/>
</dbReference>
<dbReference type="InterPro" id="IPR014001">
    <property type="entry name" value="Helicase_ATP-bd"/>
</dbReference>